<keyword evidence="3" id="KW-1185">Reference proteome</keyword>
<dbReference type="GeneID" id="67012729"/>
<dbReference type="RefSeq" id="XP_043163542.1">
    <property type="nucleotide sequence ID" value="XM_043307607.1"/>
</dbReference>
<name>A0A8J2MVG5_9PLEO</name>
<reference evidence="2" key="1">
    <citation type="submission" date="2021-05" db="EMBL/GenBank/DDBJ databases">
        <authorList>
            <person name="Stam R."/>
        </authorList>
    </citation>
    <scope>NUCLEOTIDE SEQUENCE</scope>
    <source>
        <strain evidence="2">CS162</strain>
    </source>
</reference>
<feature type="compositionally biased region" description="Basic residues" evidence="1">
    <location>
        <begin position="179"/>
        <end position="190"/>
    </location>
</feature>
<evidence type="ECO:0000313" key="2">
    <source>
        <dbReference type="EMBL" id="CAG5136922.1"/>
    </source>
</evidence>
<evidence type="ECO:0000313" key="3">
    <source>
        <dbReference type="Proteomes" id="UP000676310"/>
    </source>
</evidence>
<organism evidence="2 3">
    <name type="scientific">Alternaria atra</name>
    <dbReference type="NCBI Taxonomy" id="119953"/>
    <lineage>
        <taxon>Eukaryota</taxon>
        <taxon>Fungi</taxon>
        <taxon>Dikarya</taxon>
        <taxon>Ascomycota</taxon>
        <taxon>Pezizomycotina</taxon>
        <taxon>Dothideomycetes</taxon>
        <taxon>Pleosporomycetidae</taxon>
        <taxon>Pleosporales</taxon>
        <taxon>Pleosporineae</taxon>
        <taxon>Pleosporaceae</taxon>
        <taxon>Alternaria</taxon>
        <taxon>Alternaria sect. Ulocladioides</taxon>
    </lineage>
</organism>
<evidence type="ECO:0000256" key="1">
    <source>
        <dbReference type="SAM" id="MobiDB-lite"/>
    </source>
</evidence>
<comment type="caution">
    <text evidence="2">The sequence shown here is derived from an EMBL/GenBank/DDBJ whole genome shotgun (WGS) entry which is preliminary data.</text>
</comment>
<proteinExistence type="predicted"/>
<dbReference type="EMBL" id="CAJRGZ010000004">
    <property type="protein sequence ID" value="CAG5136922.1"/>
    <property type="molecule type" value="Genomic_DNA"/>
</dbReference>
<accession>A0A8J2MVG5</accession>
<dbReference type="OrthoDB" id="10529293at2759"/>
<dbReference type="AlphaFoldDB" id="A0A8J2MVG5"/>
<dbReference type="Proteomes" id="UP000676310">
    <property type="component" value="Unassembled WGS sequence"/>
</dbReference>
<gene>
    <name evidence="2" type="ORF">ALTATR162_LOCUS14</name>
</gene>
<protein>
    <submittedName>
        <fullName evidence="2">Uncharacterized protein</fullName>
    </submittedName>
</protein>
<sequence length="196" mass="21348">MDWSEDNTQAGVRVHEATNRLDTVQSRLYDIDYSLWTHQKDLATLRGAVQKIRHSLSVDAGAYLRGDDNQTVQTRHAHTDNTLGHGHSHAQSLDFAGGSESNDLVSELMEASKSNVKEITAHVTENRRSTVSGTNASTDAGACGVAGCVAHIQQLQSAVRKVPTNRASPAKGSSEKQRVGLRRSPRRHRAEMKVAS</sequence>
<feature type="region of interest" description="Disordered" evidence="1">
    <location>
        <begin position="160"/>
        <end position="196"/>
    </location>
</feature>